<evidence type="ECO:0000313" key="3">
    <source>
        <dbReference type="Proteomes" id="UP000007463"/>
    </source>
</evidence>
<organism evidence="2 3">
    <name type="scientific">Fluviicola taffensis (strain DSM 16823 / NCIMB 13979 / RW262)</name>
    <dbReference type="NCBI Taxonomy" id="755732"/>
    <lineage>
        <taxon>Bacteria</taxon>
        <taxon>Pseudomonadati</taxon>
        <taxon>Bacteroidota</taxon>
        <taxon>Flavobacteriia</taxon>
        <taxon>Flavobacteriales</taxon>
        <taxon>Crocinitomicaceae</taxon>
        <taxon>Fluviicola</taxon>
    </lineage>
</organism>
<name>F2IF79_FLUTR</name>
<sequence length="203" mass="23215">MEELHERLFDLIESKSFNKLTKEEKSFVLEHLSEEEYELQRKIISTTSDMEEEHVEPLPLVIPVQKKGFFTKSIPLYQAIISVAAMLVVFIAIWPRESQSSLKLNFGENPVNISVAGTPSVQIIHDTVFQKIPMFSTVTKIVYDTITLVQEVLKQPDNRQLAVGRMIPQPEISKQLLESKSQPYKDDKVAQFLPNISVVNTMK</sequence>
<dbReference type="KEGG" id="fte:Fluta_1561"/>
<keyword evidence="1" id="KW-0472">Membrane</keyword>
<dbReference type="RefSeq" id="WP_013686324.1">
    <property type="nucleotide sequence ID" value="NC_015321.1"/>
</dbReference>
<protein>
    <submittedName>
        <fullName evidence="2">Uncharacterized protein</fullName>
    </submittedName>
</protein>
<evidence type="ECO:0000256" key="1">
    <source>
        <dbReference type="SAM" id="Phobius"/>
    </source>
</evidence>
<dbReference type="Proteomes" id="UP000007463">
    <property type="component" value="Chromosome"/>
</dbReference>
<dbReference type="AlphaFoldDB" id="F2IF79"/>
<dbReference type="OrthoDB" id="9553518at2"/>
<dbReference type="EMBL" id="CP002542">
    <property type="protein sequence ID" value="AEA43553.1"/>
    <property type="molecule type" value="Genomic_DNA"/>
</dbReference>
<proteinExistence type="predicted"/>
<accession>F2IF79</accession>
<gene>
    <name evidence="2" type="ordered locus">Fluta_1561</name>
</gene>
<evidence type="ECO:0000313" key="2">
    <source>
        <dbReference type="EMBL" id="AEA43553.1"/>
    </source>
</evidence>
<keyword evidence="3" id="KW-1185">Reference proteome</keyword>
<dbReference type="STRING" id="755732.Fluta_1561"/>
<feature type="transmembrane region" description="Helical" evidence="1">
    <location>
        <begin position="76"/>
        <end position="94"/>
    </location>
</feature>
<reference evidence="3" key="2">
    <citation type="submission" date="2011-02" db="EMBL/GenBank/DDBJ databases">
        <title>The complete genome of Fluviicola taffensis DSM 16823.</title>
        <authorList>
            <consortium name="US DOE Joint Genome Institute (JGI-PGF)"/>
            <person name="Lucas S."/>
            <person name="Copeland A."/>
            <person name="Lapidus A."/>
            <person name="Bruce D."/>
            <person name="Goodwin L."/>
            <person name="Pitluck S."/>
            <person name="Kyrpides N."/>
            <person name="Mavromatis K."/>
            <person name="Ivanova N."/>
            <person name="Mikhailova N."/>
            <person name="Pagani I."/>
            <person name="Chertkov O."/>
            <person name="Detter J.C."/>
            <person name="Han C."/>
            <person name="Tapia R."/>
            <person name="Land M."/>
            <person name="Hauser L."/>
            <person name="Markowitz V."/>
            <person name="Cheng J.-F."/>
            <person name="Hugenholtz P."/>
            <person name="Woyke T."/>
            <person name="Wu D."/>
            <person name="Tindall B."/>
            <person name="Pomrenke H.G."/>
            <person name="Brambilla E."/>
            <person name="Klenk H.-P."/>
            <person name="Eisen J.A."/>
        </authorList>
    </citation>
    <scope>NUCLEOTIDE SEQUENCE [LARGE SCALE GENOMIC DNA]</scope>
    <source>
        <strain evidence="3">DSM 16823 / RW262 / RW262</strain>
    </source>
</reference>
<keyword evidence="1" id="KW-1133">Transmembrane helix</keyword>
<reference evidence="2 3" key="1">
    <citation type="journal article" date="2011" name="Stand. Genomic Sci.">
        <title>Complete genome sequence of the gliding freshwater bacterium Fluviicola taffensis type strain (RW262).</title>
        <authorList>
            <person name="Woyke T."/>
            <person name="Chertkov O."/>
            <person name="Lapidus A."/>
            <person name="Nolan M."/>
            <person name="Lucas S."/>
            <person name="Del Rio T.G."/>
            <person name="Tice H."/>
            <person name="Cheng J.F."/>
            <person name="Tapia R."/>
            <person name="Han C."/>
            <person name="Goodwin L."/>
            <person name="Pitluck S."/>
            <person name="Liolios K."/>
            <person name="Pagani I."/>
            <person name="Ivanova N."/>
            <person name="Huntemann M."/>
            <person name="Mavromatis K."/>
            <person name="Mikhailova N."/>
            <person name="Pati A."/>
            <person name="Chen A."/>
            <person name="Palaniappan K."/>
            <person name="Land M."/>
            <person name="Hauser L."/>
            <person name="Brambilla E.M."/>
            <person name="Rohde M."/>
            <person name="Mwirichia R."/>
            <person name="Sikorski J."/>
            <person name="Tindall B.J."/>
            <person name="Goker M."/>
            <person name="Bristow J."/>
            <person name="Eisen J.A."/>
            <person name="Markowitz V."/>
            <person name="Hugenholtz P."/>
            <person name="Klenk H.P."/>
            <person name="Kyrpides N.C."/>
        </authorList>
    </citation>
    <scope>NUCLEOTIDE SEQUENCE [LARGE SCALE GENOMIC DNA]</scope>
    <source>
        <strain evidence="3">DSM 16823 / RW262 / RW262</strain>
    </source>
</reference>
<keyword evidence="1" id="KW-0812">Transmembrane</keyword>
<dbReference type="HOGENOM" id="CLU_1347256_0_0_10"/>